<dbReference type="EMBL" id="CM056743">
    <property type="protein sequence ID" value="KAJ8669290.1"/>
    <property type="molecule type" value="Genomic_DNA"/>
</dbReference>
<accession>A0ACC2NDS5</accession>
<gene>
    <name evidence="1" type="ORF">QAD02_000549</name>
</gene>
<name>A0ACC2NDS5_9HYME</name>
<evidence type="ECO:0000313" key="2">
    <source>
        <dbReference type="Proteomes" id="UP001239111"/>
    </source>
</evidence>
<reference evidence="1" key="1">
    <citation type="submission" date="2023-04" db="EMBL/GenBank/DDBJ databases">
        <title>A chromosome-level genome assembly of the parasitoid wasp Eretmocerus hayati.</title>
        <authorList>
            <person name="Zhong Y."/>
            <person name="Liu S."/>
            <person name="Liu Y."/>
        </authorList>
    </citation>
    <scope>NUCLEOTIDE SEQUENCE</scope>
    <source>
        <strain evidence="1">ZJU_SS_LIU_2023</strain>
    </source>
</reference>
<proteinExistence type="predicted"/>
<organism evidence="1 2">
    <name type="scientific">Eretmocerus hayati</name>
    <dbReference type="NCBI Taxonomy" id="131215"/>
    <lineage>
        <taxon>Eukaryota</taxon>
        <taxon>Metazoa</taxon>
        <taxon>Ecdysozoa</taxon>
        <taxon>Arthropoda</taxon>
        <taxon>Hexapoda</taxon>
        <taxon>Insecta</taxon>
        <taxon>Pterygota</taxon>
        <taxon>Neoptera</taxon>
        <taxon>Endopterygota</taxon>
        <taxon>Hymenoptera</taxon>
        <taxon>Apocrita</taxon>
        <taxon>Proctotrupomorpha</taxon>
        <taxon>Chalcidoidea</taxon>
        <taxon>Aphelinidae</taxon>
        <taxon>Aphelininae</taxon>
        <taxon>Eretmocerus</taxon>
    </lineage>
</organism>
<sequence length="100" mass="11201">MANNGEVWVQWFTCCLAQQRAGAARVKRQRQSHHQFQHSQQPQRLRIDRSMIGAPTNFQHTGHIGTGDLDMASARLNAVQAQMQGKGGYEPSISLQVCKL</sequence>
<evidence type="ECO:0000313" key="1">
    <source>
        <dbReference type="EMBL" id="KAJ8669290.1"/>
    </source>
</evidence>
<keyword evidence="2" id="KW-1185">Reference proteome</keyword>
<protein>
    <submittedName>
        <fullName evidence="1">Uncharacterized protein</fullName>
    </submittedName>
</protein>
<dbReference type="Proteomes" id="UP001239111">
    <property type="component" value="Chromosome 3"/>
</dbReference>
<comment type="caution">
    <text evidence="1">The sequence shown here is derived from an EMBL/GenBank/DDBJ whole genome shotgun (WGS) entry which is preliminary data.</text>
</comment>